<protein>
    <submittedName>
        <fullName evidence="2">Uncharacterized protein</fullName>
    </submittedName>
</protein>
<keyword evidence="1" id="KW-0812">Transmembrane</keyword>
<proteinExistence type="predicted"/>
<accession>Q9X5X0</accession>
<feature type="transmembrane region" description="Helical" evidence="1">
    <location>
        <begin position="6"/>
        <end position="27"/>
    </location>
</feature>
<dbReference type="EMBL" id="AF128889">
    <property type="protein sequence ID" value="AAD21208.1"/>
    <property type="molecule type" value="Genomic_DNA"/>
</dbReference>
<keyword evidence="2" id="KW-0614">Plasmid</keyword>
<reference evidence="2" key="2">
    <citation type="submission" date="1999-02" db="EMBL/GenBank/DDBJ databases">
        <title>Sequence Analysis and Functional Characterization of Replication Region in Plasmid pPZG500 from Pantoea citrea ATCC 31623.</title>
        <authorList>
            <person name="Bilic Nezic M."/>
            <person name="Delic V."/>
        </authorList>
    </citation>
    <scope>NUCLEOTIDE SEQUENCE</scope>
    <source>
        <strain evidence="2">ATCC 31623</strain>
        <plasmid evidence="2">pPZG500</plasmid>
    </source>
</reference>
<geneLocation type="plasmid" evidence="2">
    <name>pPZG500</name>
</geneLocation>
<keyword evidence="1" id="KW-1133">Transmembrane helix</keyword>
<organism evidence="2">
    <name type="scientific">Tatumella citrea</name>
    <name type="common">Pantoea citrea</name>
    <dbReference type="NCBI Taxonomy" id="53336"/>
    <lineage>
        <taxon>Bacteria</taxon>
        <taxon>Pseudomonadati</taxon>
        <taxon>Pseudomonadota</taxon>
        <taxon>Gammaproteobacteria</taxon>
        <taxon>Enterobacterales</taxon>
        <taxon>Erwiniaceae</taxon>
        <taxon>Tatumella</taxon>
    </lineage>
</organism>
<dbReference type="AlphaFoldDB" id="Q9X5X0"/>
<keyword evidence="1" id="KW-0472">Membrane</keyword>
<reference evidence="2" key="1">
    <citation type="journal article" date="1997" name="J. Appl. Microbiol.">
        <title>Isolation and characterization of a cryptic plasmid from Erwinia citreus ATCC 31623.</title>
        <authorList>
            <person name="Bilic M."/>
            <person name="Delic V."/>
        </authorList>
    </citation>
    <scope>NUCLEOTIDE SEQUENCE</scope>
    <source>
        <strain evidence="2">ATCC 31623</strain>
        <plasmid evidence="2">pPZG500</plasmid>
    </source>
</reference>
<evidence type="ECO:0000256" key="1">
    <source>
        <dbReference type="SAM" id="Phobius"/>
    </source>
</evidence>
<evidence type="ECO:0000313" key="2">
    <source>
        <dbReference type="EMBL" id="AAD21208.1"/>
    </source>
</evidence>
<name>Q9X5X0_TATCI</name>
<sequence>MQDLFCWHLFFLHPIFYTHHFHLFLYLKKFSMMKFLSTERAENISHIFLKK</sequence>